<comment type="caution">
    <text evidence="3">The sequence shown here is derived from an EMBL/GenBank/DDBJ whole genome shotgun (WGS) entry which is preliminary data.</text>
</comment>
<evidence type="ECO:0008006" key="5">
    <source>
        <dbReference type="Google" id="ProtNLM"/>
    </source>
</evidence>
<sequence>MRPEAEPVSSLLQSSCSSWCPQMSDVQSSFRHAAPACPSLWLPSWIDEGDAVIMHPGVLCIMVRLLPRLYHEDHPQHAHSHEGPATGTWLWARTLTSGGRAFQRQHHSTSTTAVAFIQFLADGYLLVHMTTILSIPALLSEEIQCSLASHIQSLVKSEKNRQVMCEAGMLRTLMTSCHKALTTGSSPLHSGLIRIFEKLASQAIEPDVLRQFLGLGIPPPPTAAKKILDSSRGQGGDSGCSGSQAAAPATAEGPVGAIPDAGPCPAGTQAPRPSGPPQGSTTALQTTLSLISMTSPRNLQPQRAVLAPSFVEFDMSVEGYGCLFIPTLSTVMGTSTEYSVSGGIGTGAARSFPPPGGLTFSCWFLISRHSTVIEGHPLRFLTLVRHLARTEQPFVCFSISLCPDDLSLVVSTEEKEFQPLDVMEPEDDSEPSAGRQLRVRCGQQLACGQWHHLAVVVTKEMKRNCTISTYLDGQIIGSAKMLYIQALPGPFLSMDPSSFVDVYGYIATPRIWKQKSSLIWRLGPAYLFEESISMETLEVIDKLGPRYCGNFQAVHAQGEDPGVEATPLVAEESLSCGLHMASSSTTTVADIRNAYNEVDSRLIAKEMNVSSRDNTTPVFLLRNCAGHLSGSLRTIGAVAVGQLGVRVFHSNPAASSLDFIGGPAILLGLISLATDDHTMYAAVKVLHLVLTSNVMCDRLMQHICGYQAVVVGFVLIQHIDICYDFYFASLLAKRYLSSSSQTRQHPAKFYKMDFHSIIMAFLLRKKTCLLNHRIFQLILSIAGTAELGFGSSAITNVGIFQHILCNFENILNYRRVEGKIPISETQTSVVNLKCIHFCHNHNLWMNTADNLELSLFSHLMEILRSPREGARNAEVAHQARLIPKLVFLFNEPGLTPSKIPTIIAILGCQLRGHFSIQDLLRTKEDMFLSLGPDWFLLLVQGHLHPSTTVLALKLLLHFLSSSSLRGRFRDGLSVGSWVERSSEGVDIMMDNLKSHPALPEQSPCLLPGFRVLNDFLAHHVHIPEVYLIVSTFFLQTPLTELVDGPKLEKSHGGGGGVKRQIAATTDLEPRFMPSAKACPFTLDSLDTMLQWLLQRHRREEVLRAGLCTEGALLLLEMLKATMSQPLTGSGDDAWERTFPASVLQFLGLVHSTYPQDPAWRAPEFLQTLAAVTFPLGTHKTVTESSQNDSSPRAAAEGDSTAEDPQDPAMSHPTRKQLREFMQRLLRELLLVAPSPKQWLPLEVLLESRVCFQASPDNTTSQQKRDFQSEVLLSTMEIFRVMSGVNAPMLRGSKEPQPNTEAAAAPSLTNISHFTQKLVEKLYSGMFSADPRHILLFITEHIMVFLVIENASSQRDTVISALYSSLNKVILYCLSKPQQSLSECLSLLSILGFLQEHWDIIFATYNSNVSFLLCLMHCLLLLSVRSYPEGFGLEPKPRMTPYHQVFLSPNEEAGEKGGEDFPSLSDVQHNIQKTVQTLWQQLVAQRRQELEDTFKIDLSVKPAESKVKIEEVTPLWEETMLKAWQHYLASEKKLLASRSNVGHHSKVTSWSESLSSAMKLMPGRQAKDPECKAELITPQ</sequence>
<dbReference type="PANTHER" id="PTHR46108:SF3">
    <property type="entry name" value="WD REPEAT- AND FYVE DOMAIN-CONTAINING PROTEIN 4"/>
    <property type="match status" value="1"/>
</dbReference>
<accession>A0A7J7F2Q6</accession>
<evidence type="ECO:0000256" key="2">
    <source>
        <dbReference type="SAM" id="MobiDB-lite"/>
    </source>
</evidence>
<dbReference type="InterPro" id="IPR013320">
    <property type="entry name" value="ConA-like_dom_sf"/>
</dbReference>
<dbReference type="SUPFAM" id="SSF49899">
    <property type="entry name" value="Concanavalin A-like lectins/glucanases"/>
    <property type="match status" value="1"/>
</dbReference>
<protein>
    <recommendedName>
        <fullName evidence="5">WD repeat- and FYVE domain-containing protein 4</fullName>
    </recommendedName>
</protein>
<reference evidence="3 4" key="1">
    <citation type="journal article" date="2020" name="Mol. Biol. Evol.">
        <title>Interspecific Gene Flow and the Evolution of Specialization in Black and White Rhinoceros.</title>
        <authorList>
            <person name="Moodley Y."/>
            <person name="Westbury M.V."/>
            <person name="Russo I.M."/>
            <person name="Gopalakrishnan S."/>
            <person name="Rakotoarivelo A."/>
            <person name="Olsen R.A."/>
            <person name="Prost S."/>
            <person name="Tunstall T."/>
            <person name="Ryder O.A."/>
            <person name="Dalen L."/>
            <person name="Bruford M.W."/>
        </authorList>
    </citation>
    <scope>NUCLEOTIDE SEQUENCE [LARGE SCALE GENOMIC DNA]</scope>
    <source>
        <strain evidence="3">SBR-YM</strain>
        <tissue evidence="3">Skin</tissue>
    </source>
</reference>
<dbReference type="InterPro" id="IPR051944">
    <property type="entry name" value="BEACH_domain_protein"/>
</dbReference>
<dbReference type="PANTHER" id="PTHR46108">
    <property type="entry name" value="BLUE CHEESE"/>
    <property type="match status" value="1"/>
</dbReference>
<evidence type="ECO:0000313" key="3">
    <source>
        <dbReference type="EMBL" id="KAF5921966.1"/>
    </source>
</evidence>
<evidence type="ECO:0000256" key="1">
    <source>
        <dbReference type="ARBA" id="ARBA00022574"/>
    </source>
</evidence>
<dbReference type="Proteomes" id="UP000551758">
    <property type="component" value="Unassembled WGS sequence"/>
</dbReference>
<feature type="region of interest" description="Disordered" evidence="2">
    <location>
        <begin position="223"/>
        <end position="283"/>
    </location>
</feature>
<dbReference type="EMBL" id="JACDTQ010001574">
    <property type="protein sequence ID" value="KAF5921966.1"/>
    <property type="molecule type" value="Genomic_DNA"/>
</dbReference>
<name>A0A7J7F2Q6_DICBM</name>
<proteinExistence type="predicted"/>
<keyword evidence="4" id="KW-1185">Reference proteome</keyword>
<keyword evidence="1" id="KW-0853">WD repeat</keyword>
<organism evidence="3 4">
    <name type="scientific">Diceros bicornis minor</name>
    <name type="common">South-central black rhinoceros</name>
    <dbReference type="NCBI Taxonomy" id="77932"/>
    <lineage>
        <taxon>Eukaryota</taxon>
        <taxon>Metazoa</taxon>
        <taxon>Chordata</taxon>
        <taxon>Craniata</taxon>
        <taxon>Vertebrata</taxon>
        <taxon>Euteleostomi</taxon>
        <taxon>Mammalia</taxon>
        <taxon>Eutheria</taxon>
        <taxon>Laurasiatheria</taxon>
        <taxon>Perissodactyla</taxon>
        <taxon>Rhinocerotidae</taxon>
        <taxon>Diceros</taxon>
    </lineage>
</organism>
<gene>
    <name evidence="3" type="ORF">HPG69_015416</name>
</gene>
<feature type="region of interest" description="Disordered" evidence="2">
    <location>
        <begin position="1179"/>
        <end position="1212"/>
    </location>
</feature>
<dbReference type="GO" id="GO:0019882">
    <property type="term" value="P:antigen processing and presentation"/>
    <property type="evidence" value="ECO:0007669"/>
    <property type="project" value="TreeGrafter"/>
</dbReference>
<evidence type="ECO:0000313" key="4">
    <source>
        <dbReference type="Proteomes" id="UP000551758"/>
    </source>
</evidence>